<dbReference type="InterPro" id="IPR013830">
    <property type="entry name" value="SGNH_hydro"/>
</dbReference>
<proteinExistence type="predicted"/>
<sequence length="272" mass="29164">MRKMTIMLLPLVFSGCTLDGQPKVVEDPAPILVVQEPVGTPSPSPAPTPSPEPQPAPAPAPEPAPTPGILDDGKTVIVAEGDSITSPNSSGVYSGGFAAKYPNIEYHITAVGGSGLGGVISRSETDMELKPDILTVFIGANDFGDNAKGYADKVFAYVKPFREMGTKVYIGTILPKLKATTKMPDPVRNEARREYAQIMQDAVGTKIDGVFDFGGHPIIGQDGAPLNLQLFKDGLHPTWRNHGGGYGGHDYLFEVYEKTMLEALEQLEREQQ</sequence>
<evidence type="ECO:0000313" key="4">
    <source>
        <dbReference type="Proteomes" id="UP000433104"/>
    </source>
</evidence>
<dbReference type="Gene3D" id="3.40.50.1110">
    <property type="entry name" value="SGNH hydrolase"/>
    <property type="match status" value="1"/>
</dbReference>
<dbReference type="GO" id="GO:0016788">
    <property type="term" value="F:hydrolase activity, acting on ester bonds"/>
    <property type="evidence" value="ECO:0007669"/>
    <property type="project" value="UniProtKB-ARBA"/>
</dbReference>
<feature type="region of interest" description="Disordered" evidence="1">
    <location>
        <begin position="35"/>
        <end position="72"/>
    </location>
</feature>
<evidence type="ECO:0000256" key="1">
    <source>
        <dbReference type="SAM" id="MobiDB-lite"/>
    </source>
</evidence>
<evidence type="ECO:0000259" key="2">
    <source>
        <dbReference type="Pfam" id="PF13472"/>
    </source>
</evidence>
<dbReference type="RefSeq" id="WP_160683578.1">
    <property type="nucleotide sequence ID" value="NZ_WTYW01000003.1"/>
</dbReference>
<dbReference type="Pfam" id="PF13472">
    <property type="entry name" value="Lipase_GDSL_2"/>
    <property type="match status" value="1"/>
</dbReference>
<comment type="caution">
    <text evidence="3">The sequence shown here is derived from an EMBL/GenBank/DDBJ whole genome shotgun (WGS) entry which is preliminary data.</text>
</comment>
<dbReference type="AlphaFoldDB" id="A0A844ZHQ3"/>
<feature type="compositionally biased region" description="Pro residues" evidence="1">
    <location>
        <begin position="40"/>
        <end position="66"/>
    </location>
</feature>
<dbReference type="PROSITE" id="PS51257">
    <property type="entry name" value="PROKAR_LIPOPROTEIN"/>
    <property type="match status" value="1"/>
</dbReference>
<reference evidence="3 4" key="1">
    <citation type="submission" date="2019-12" db="EMBL/GenBank/DDBJ databases">
        <title>Genomic-based taxomic classification of the family Erythrobacteraceae.</title>
        <authorList>
            <person name="Xu L."/>
        </authorList>
    </citation>
    <scope>NUCLEOTIDE SEQUENCE [LARGE SCALE GENOMIC DNA]</scope>
    <source>
        <strain evidence="3 4">MCCC 1A09962</strain>
    </source>
</reference>
<evidence type="ECO:0000313" key="3">
    <source>
        <dbReference type="EMBL" id="MXO86500.1"/>
    </source>
</evidence>
<dbReference type="SUPFAM" id="SSF52266">
    <property type="entry name" value="SGNH hydrolase"/>
    <property type="match status" value="1"/>
</dbReference>
<dbReference type="EMBL" id="WTYW01000003">
    <property type="protein sequence ID" value="MXO86500.1"/>
    <property type="molecule type" value="Genomic_DNA"/>
</dbReference>
<protein>
    <recommendedName>
        <fullName evidence="2">SGNH hydrolase-type esterase domain-containing protein</fullName>
    </recommendedName>
</protein>
<feature type="domain" description="SGNH hydrolase-type esterase" evidence="2">
    <location>
        <begin position="81"/>
        <end position="238"/>
    </location>
</feature>
<dbReference type="OrthoDB" id="9794725at2"/>
<keyword evidence="4" id="KW-1185">Reference proteome</keyword>
<organism evidence="3 4">
    <name type="scientific">Parapontixanthobacter aurantiacus</name>
    <dbReference type="NCBI Taxonomy" id="1463599"/>
    <lineage>
        <taxon>Bacteria</taxon>
        <taxon>Pseudomonadati</taxon>
        <taxon>Pseudomonadota</taxon>
        <taxon>Alphaproteobacteria</taxon>
        <taxon>Sphingomonadales</taxon>
        <taxon>Erythrobacteraceae</taxon>
        <taxon>Parapontixanthobacter</taxon>
    </lineage>
</organism>
<dbReference type="InterPro" id="IPR036514">
    <property type="entry name" value="SGNH_hydro_sf"/>
</dbReference>
<gene>
    <name evidence="3" type="ORF">GRI38_10735</name>
</gene>
<dbReference type="Proteomes" id="UP000433104">
    <property type="component" value="Unassembled WGS sequence"/>
</dbReference>
<name>A0A844ZHQ3_9SPHN</name>
<accession>A0A844ZHQ3</accession>